<keyword evidence="6 10" id="KW-1133">Transmembrane helix</keyword>
<dbReference type="Gene3D" id="1.10.510.10">
    <property type="entry name" value="Transferase(Phosphotransferase) domain 1"/>
    <property type="match status" value="1"/>
</dbReference>
<protein>
    <submittedName>
        <fullName evidence="14">Protein STRUBBELIG-RECEPTOR FAMILY 3</fullName>
    </submittedName>
</protein>
<dbReference type="Gene3D" id="3.80.10.10">
    <property type="entry name" value="Ribonuclease Inhibitor"/>
    <property type="match status" value="1"/>
</dbReference>
<feature type="compositionally biased region" description="Polar residues" evidence="9">
    <location>
        <begin position="248"/>
        <end position="257"/>
    </location>
</feature>
<keyword evidence="7 10" id="KW-0472">Membrane</keyword>
<evidence type="ECO:0000256" key="11">
    <source>
        <dbReference type="SAM" id="SignalP"/>
    </source>
</evidence>
<evidence type="ECO:0000256" key="7">
    <source>
        <dbReference type="ARBA" id="ARBA00023136"/>
    </source>
</evidence>
<dbReference type="InterPro" id="IPR001611">
    <property type="entry name" value="Leu-rich_rpt"/>
</dbReference>
<dbReference type="InParanoid" id="A0A6I9R998"/>
<dbReference type="OrthoDB" id="676979at2759"/>
<dbReference type="InterPro" id="IPR000719">
    <property type="entry name" value="Prot_kinase_dom"/>
</dbReference>
<sequence>MLMVNEAKLRTLLWVALGLMVLFTMAFPQGYTNEQDVYAINNLYAALGSPPLPGWVASGGDPCFELWQGVQCVESNITAIVLNGANLGGELGDKLANFTSIMTIDLSNNHIGGNIPENLPRTIMKLFLSANQFTGSIPDSLSELTLLSDMSVNQNLLTGELPGAFQNLTGLINLDLSSNNLTGQLPASMQNLSSLTALHLQNNQLSGTLDVLQDLSLKDLNIENNLFSGPIPEKLLSIPDFKKDGNPFNTSSASSPMITPPALPYSGAQSPETMPSNSSDSPSIHDNGTPRKDKNVSVVRIIGYAVVAVIVLIIAVLLFIFCISKWRERKQKHEEIPKRQEIRAHGKSKEPQINAGLMEPEKETEKVPIVADEKHDEVKINTAGRGTLALPPLVDKVIVNPIASRKKNPRTSPENLNPPAPVKSYSIASLQQYTDSFSEESLIKEGRLGRIYLAEPPEGKLLAVLKLDNMNSNIQLDDFLELVLSISELRHPNILELVGYCAEFGQCLLVYKYFSNKTLHDILHGEDDHKIKLSWNARIQIAFEAARALEYLHESCQPPVIHQNFEPSNIFLDDNLAVQVFECGLASLMSSNSVTQLSGRIHALFSYKAPEIGGSGSHSEQSDVYSFGVVMLELLTGRKPYDSSRPRAEQHLVRWASSQLHDINTLSRMVDPSIDGKYSVKSLSRFADIISRCIRRTPEFRPSMSEVVQDLARVIEDAMKNENGDPHSVSEKRT</sequence>
<keyword evidence="13" id="KW-1185">Reference proteome</keyword>
<dbReference type="RefSeq" id="XP_010921975.1">
    <property type="nucleotide sequence ID" value="XM_010923673.1"/>
</dbReference>
<accession>A0A6I9R998</accession>
<dbReference type="InterPro" id="IPR046959">
    <property type="entry name" value="PRK1-6/SRF4-like"/>
</dbReference>
<feature type="domain" description="Protein kinase" evidence="12">
    <location>
        <begin position="437"/>
        <end position="714"/>
    </location>
</feature>
<evidence type="ECO:0000256" key="8">
    <source>
        <dbReference type="ARBA" id="ARBA00023170"/>
    </source>
</evidence>
<dbReference type="InterPro" id="IPR001245">
    <property type="entry name" value="Ser-Thr/Tyr_kinase_cat_dom"/>
</dbReference>
<keyword evidence="5" id="KW-0677">Repeat</keyword>
<name>A0A6I9R998_ELAGV</name>
<evidence type="ECO:0000259" key="12">
    <source>
        <dbReference type="PROSITE" id="PS50011"/>
    </source>
</evidence>
<evidence type="ECO:0000256" key="10">
    <source>
        <dbReference type="SAM" id="Phobius"/>
    </source>
</evidence>
<dbReference type="PANTHER" id="PTHR48007:SF22">
    <property type="entry name" value="PROTEIN STRUBBELIG-RECEPTOR FAMILY 3-LIKE ISOFORM X1"/>
    <property type="match status" value="1"/>
</dbReference>
<evidence type="ECO:0000256" key="6">
    <source>
        <dbReference type="ARBA" id="ARBA00022989"/>
    </source>
</evidence>
<evidence type="ECO:0000256" key="4">
    <source>
        <dbReference type="ARBA" id="ARBA00022729"/>
    </source>
</evidence>
<dbReference type="InterPro" id="IPR032675">
    <property type="entry name" value="LRR_dom_sf"/>
</dbReference>
<dbReference type="Pfam" id="PF13855">
    <property type="entry name" value="LRR_8"/>
    <property type="match status" value="1"/>
</dbReference>
<dbReference type="PROSITE" id="PS50011">
    <property type="entry name" value="PROTEIN_KINASE_DOM"/>
    <property type="match status" value="1"/>
</dbReference>
<dbReference type="Pfam" id="PF07714">
    <property type="entry name" value="PK_Tyr_Ser-Thr"/>
    <property type="match status" value="1"/>
</dbReference>
<dbReference type="Pfam" id="PF00560">
    <property type="entry name" value="LRR_1"/>
    <property type="match status" value="2"/>
</dbReference>
<feature type="signal peptide" evidence="11">
    <location>
        <begin position="1"/>
        <end position="26"/>
    </location>
</feature>
<dbReference type="SUPFAM" id="SSF56112">
    <property type="entry name" value="Protein kinase-like (PK-like)"/>
    <property type="match status" value="1"/>
</dbReference>
<keyword evidence="4 11" id="KW-0732">Signal</keyword>
<proteinExistence type="predicted"/>
<organism evidence="13 14">
    <name type="scientific">Elaeis guineensis var. tenera</name>
    <name type="common">Oil palm</name>
    <dbReference type="NCBI Taxonomy" id="51953"/>
    <lineage>
        <taxon>Eukaryota</taxon>
        <taxon>Viridiplantae</taxon>
        <taxon>Streptophyta</taxon>
        <taxon>Embryophyta</taxon>
        <taxon>Tracheophyta</taxon>
        <taxon>Spermatophyta</taxon>
        <taxon>Magnoliopsida</taxon>
        <taxon>Liliopsida</taxon>
        <taxon>Arecaceae</taxon>
        <taxon>Arecoideae</taxon>
        <taxon>Cocoseae</taxon>
        <taxon>Elaeidinae</taxon>
        <taxon>Elaeis</taxon>
    </lineage>
</organism>
<dbReference type="GO" id="GO:0005524">
    <property type="term" value="F:ATP binding"/>
    <property type="evidence" value="ECO:0007669"/>
    <property type="project" value="InterPro"/>
</dbReference>
<dbReference type="FunFam" id="1.10.510.10:FF:000095">
    <property type="entry name" value="protein STRUBBELIG-RECEPTOR FAMILY 8"/>
    <property type="match status" value="1"/>
</dbReference>
<dbReference type="InterPro" id="IPR013210">
    <property type="entry name" value="LRR_N_plant-typ"/>
</dbReference>
<feature type="chain" id="PRO_5027117240" evidence="11">
    <location>
        <begin position="27"/>
        <end position="734"/>
    </location>
</feature>
<dbReference type="InterPro" id="IPR011009">
    <property type="entry name" value="Kinase-like_dom_sf"/>
</dbReference>
<evidence type="ECO:0000256" key="3">
    <source>
        <dbReference type="ARBA" id="ARBA00022692"/>
    </source>
</evidence>
<evidence type="ECO:0000256" key="1">
    <source>
        <dbReference type="ARBA" id="ARBA00004370"/>
    </source>
</evidence>
<dbReference type="FunFam" id="3.30.200.20:FF:000125">
    <property type="entry name" value="Protein STRUBBELIG-RECEPTOR FAMILY 8"/>
    <property type="match status" value="1"/>
</dbReference>
<keyword evidence="2" id="KW-0433">Leucine-rich repeat</keyword>
<reference evidence="14" key="1">
    <citation type="submission" date="2025-08" db="UniProtKB">
        <authorList>
            <consortium name="RefSeq"/>
        </authorList>
    </citation>
    <scope>IDENTIFICATION</scope>
</reference>
<dbReference type="SUPFAM" id="SSF52058">
    <property type="entry name" value="L domain-like"/>
    <property type="match status" value="1"/>
</dbReference>
<evidence type="ECO:0000256" key="5">
    <source>
        <dbReference type="ARBA" id="ARBA00022737"/>
    </source>
</evidence>
<evidence type="ECO:0000256" key="2">
    <source>
        <dbReference type="ARBA" id="ARBA00022614"/>
    </source>
</evidence>
<dbReference type="GO" id="GO:0016020">
    <property type="term" value="C:membrane"/>
    <property type="evidence" value="ECO:0007669"/>
    <property type="project" value="UniProtKB-SubCell"/>
</dbReference>
<dbReference type="AlphaFoldDB" id="A0A6I9R998"/>
<feature type="region of interest" description="Disordered" evidence="9">
    <location>
        <begin position="248"/>
        <end position="292"/>
    </location>
</feature>
<evidence type="ECO:0000313" key="13">
    <source>
        <dbReference type="Proteomes" id="UP000504607"/>
    </source>
</evidence>
<keyword evidence="3 10" id="KW-0812">Transmembrane</keyword>
<dbReference type="GO" id="GO:0004672">
    <property type="term" value="F:protein kinase activity"/>
    <property type="evidence" value="ECO:0007669"/>
    <property type="project" value="InterPro"/>
</dbReference>
<dbReference type="PANTHER" id="PTHR48007">
    <property type="entry name" value="LEUCINE-RICH REPEAT RECEPTOR-LIKE PROTEIN KINASE PXC1"/>
    <property type="match status" value="1"/>
</dbReference>
<dbReference type="FunCoup" id="A0A6I9R998">
    <property type="interactions" value="1857"/>
</dbReference>
<dbReference type="Proteomes" id="UP000504607">
    <property type="component" value="Chromosome 5"/>
</dbReference>
<evidence type="ECO:0000313" key="14">
    <source>
        <dbReference type="RefSeq" id="XP_010921975.1"/>
    </source>
</evidence>
<dbReference type="FunFam" id="3.80.10.10:FF:000062">
    <property type="entry name" value="protein STRUBBELIG-RECEPTOR FAMILY 3"/>
    <property type="match status" value="1"/>
</dbReference>
<evidence type="ECO:0000256" key="9">
    <source>
        <dbReference type="SAM" id="MobiDB-lite"/>
    </source>
</evidence>
<dbReference type="Pfam" id="PF08263">
    <property type="entry name" value="LRRNT_2"/>
    <property type="match status" value="1"/>
</dbReference>
<comment type="subcellular location">
    <subcellularLocation>
        <location evidence="1">Membrane</location>
    </subcellularLocation>
</comment>
<feature type="compositionally biased region" description="Polar residues" evidence="9">
    <location>
        <begin position="267"/>
        <end position="286"/>
    </location>
</feature>
<dbReference type="Gene3D" id="3.30.200.20">
    <property type="entry name" value="Phosphorylase Kinase, domain 1"/>
    <property type="match status" value="1"/>
</dbReference>
<gene>
    <name evidence="14" type="primary">LOC105045405</name>
</gene>
<feature type="transmembrane region" description="Helical" evidence="10">
    <location>
        <begin position="301"/>
        <end position="323"/>
    </location>
</feature>
<keyword evidence="8" id="KW-0675">Receptor</keyword>